<dbReference type="Pfam" id="PF00356">
    <property type="entry name" value="LacI"/>
    <property type="match status" value="1"/>
</dbReference>
<dbReference type="Gene3D" id="1.10.260.40">
    <property type="entry name" value="lambda repressor-like DNA-binding domains"/>
    <property type="match status" value="1"/>
</dbReference>
<reference evidence="6 7" key="1">
    <citation type="submission" date="2019-03" db="EMBL/GenBank/DDBJ databases">
        <title>Sequencing the genomes of 1000 actinobacteria strains.</title>
        <authorList>
            <person name="Klenk H.-P."/>
        </authorList>
    </citation>
    <scope>NUCLEOTIDE SEQUENCE [LARGE SCALE GENOMIC DNA]</scope>
    <source>
        <strain evidence="6 7">DSM 44969</strain>
    </source>
</reference>
<comment type="caution">
    <text evidence="6">The sequence shown here is derived from an EMBL/GenBank/DDBJ whole genome shotgun (WGS) entry which is preliminary data.</text>
</comment>
<evidence type="ECO:0000313" key="6">
    <source>
        <dbReference type="EMBL" id="TCK21665.1"/>
    </source>
</evidence>
<protein>
    <submittedName>
        <fullName evidence="6">LacI family transcriptional regulator</fullName>
    </submittedName>
</protein>
<dbReference type="RefSeq" id="WP_132430388.1">
    <property type="nucleotide sequence ID" value="NZ_SMFZ01000002.1"/>
</dbReference>
<dbReference type="PANTHER" id="PTHR30146:SF148">
    <property type="entry name" value="HTH-TYPE TRANSCRIPTIONAL REPRESSOR PURR-RELATED"/>
    <property type="match status" value="1"/>
</dbReference>
<evidence type="ECO:0000313" key="7">
    <source>
        <dbReference type="Proteomes" id="UP000295560"/>
    </source>
</evidence>
<dbReference type="EMBL" id="SMFZ01000002">
    <property type="protein sequence ID" value="TCK21665.1"/>
    <property type="molecule type" value="Genomic_DNA"/>
</dbReference>
<dbReference type="OrthoDB" id="59108at2"/>
<proteinExistence type="predicted"/>
<dbReference type="Proteomes" id="UP000295560">
    <property type="component" value="Unassembled WGS sequence"/>
</dbReference>
<evidence type="ECO:0000259" key="5">
    <source>
        <dbReference type="PROSITE" id="PS50932"/>
    </source>
</evidence>
<dbReference type="SMART" id="SM00354">
    <property type="entry name" value="HTH_LACI"/>
    <property type="match status" value="1"/>
</dbReference>
<dbReference type="PROSITE" id="PS50932">
    <property type="entry name" value="HTH_LACI_2"/>
    <property type="match status" value="1"/>
</dbReference>
<accession>A0A4R1HM95</accession>
<gene>
    <name evidence="6" type="ORF">EV378_5655</name>
</gene>
<dbReference type="SUPFAM" id="SSF53822">
    <property type="entry name" value="Periplasmic binding protein-like I"/>
    <property type="match status" value="1"/>
</dbReference>
<dbReference type="InterPro" id="IPR010982">
    <property type="entry name" value="Lambda_DNA-bd_dom_sf"/>
</dbReference>
<dbReference type="CDD" id="cd01392">
    <property type="entry name" value="HTH_LacI"/>
    <property type="match status" value="1"/>
</dbReference>
<name>A0A4R1HM95_PSEEN</name>
<sequence length="332" mass="34778">MATISDVAFRAGVSTATVSRAFNGKSTVDPALAERVFRAATELDYRPNSLARNLRRQATTVLALIVPDVENPYFTAVARGVEDCALSAGYSVVLCNSDGDPDKERRYVDVALQERMAGVVLSPTAAGVGVTALRERRTPVVVVDRMPPDAAVDQVSVDGRTAACEATTHLLAEGYRRIACLAGPNGGTAAHDRLDGFRDALRTSGRGDGGGLGWQADGHGASGALQAARRFLADDEPPDAVLATDSATAIGVLEAMAERGLLAGRDVGVVAFDDGPWGRVLDPALSVVVQPARRIGSEAAGLLLQRIAEPERPAERIVLDATLTVRGSSRRG</sequence>
<keyword evidence="3" id="KW-0238">DNA-binding</keyword>
<dbReference type="GO" id="GO:0000976">
    <property type="term" value="F:transcription cis-regulatory region binding"/>
    <property type="evidence" value="ECO:0007669"/>
    <property type="project" value="TreeGrafter"/>
</dbReference>
<organism evidence="6 7">
    <name type="scientific">Pseudonocardia endophytica</name>
    <dbReference type="NCBI Taxonomy" id="401976"/>
    <lineage>
        <taxon>Bacteria</taxon>
        <taxon>Bacillati</taxon>
        <taxon>Actinomycetota</taxon>
        <taxon>Actinomycetes</taxon>
        <taxon>Pseudonocardiales</taxon>
        <taxon>Pseudonocardiaceae</taxon>
        <taxon>Pseudonocardia</taxon>
    </lineage>
</organism>
<keyword evidence="7" id="KW-1185">Reference proteome</keyword>
<dbReference type="GO" id="GO:0003700">
    <property type="term" value="F:DNA-binding transcription factor activity"/>
    <property type="evidence" value="ECO:0007669"/>
    <property type="project" value="TreeGrafter"/>
</dbReference>
<keyword evidence="2" id="KW-0805">Transcription regulation</keyword>
<dbReference type="Gene3D" id="3.40.50.2300">
    <property type="match status" value="2"/>
</dbReference>
<dbReference type="InterPro" id="IPR000843">
    <property type="entry name" value="HTH_LacI"/>
</dbReference>
<evidence type="ECO:0000256" key="4">
    <source>
        <dbReference type="ARBA" id="ARBA00023163"/>
    </source>
</evidence>
<dbReference type="PANTHER" id="PTHR30146">
    <property type="entry name" value="LACI-RELATED TRANSCRIPTIONAL REPRESSOR"/>
    <property type="match status" value="1"/>
</dbReference>
<dbReference type="InterPro" id="IPR046335">
    <property type="entry name" value="LacI/GalR-like_sensor"/>
</dbReference>
<dbReference type="SUPFAM" id="SSF47413">
    <property type="entry name" value="lambda repressor-like DNA-binding domains"/>
    <property type="match status" value="1"/>
</dbReference>
<dbReference type="Pfam" id="PF13377">
    <property type="entry name" value="Peripla_BP_3"/>
    <property type="match status" value="1"/>
</dbReference>
<evidence type="ECO:0000256" key="2">
    <source>
        <dbReference type="ARBA" id="ARBA00023015"/>
    </source>
</evidence>
<dbReference type="CDD" id="cd06267">
    <property type="entry name" value="PBP1_LacI_sugar_binding-like"/>
    <property type="match status" value="1"/>
</dbReference>
<keyword evidence="1" id="KW-0678">Repressor</keyword>
<evidence type="ECO:0000256" key="1">
    <source>
        <dbReference type="ARBA" id="ARBA00022491"/>
    </source>
</evidence>
<dbReference type="AlphaFoldDB" id="A0A4R1HM95"/>
<evidence type="ECO:0000256" key="3">
    <source>
        <dbReference type="ARBA" id="ARBA00023125"/>
    </source>
</evidence>
<keyword evidence="4" id="KW-0804">Transcription</keyword>
<feature type="domain" description="HTH lacI-type" evidence="5">
    <location>
        <begin position="2"/>
        <end position="56"/>
    </location>
</feature>
<dbReference type="InterPro" id="IPR028082">
    <property type="entry name" value="Peripla_BP_I"/>
</dbReference>